<sequence>MLSSPSSSSTILPLFIPPLPPLPPIDRNPLPDLVKQDTPACAGWGNEAWCSNKFNVNQSVVNTMHKVDIESMLIAPSNNLSHASDTDNNLSSSTIASVTEQKYDHQDPYFPYPDVHKLRVIDETEKRFESTAKCIGNDKRDVSDKMGKMRFKDTCSLLLTQSPPPRKVTQPGRTMWSITPDELSELARDMAETKKEPAEANKTVSYYSKSSKCRLIESTLSRVAQTKVVAPEQPIRTFKKYYGLPNIPTFTSLHRQNFRPRSISDAEVPEQKTTPFKKFTETENKPQNMLDYRQVFGLSAMTPTFYPRQSTDTNELMQMLKASLASKKVAPHMDWETGSAQIAATMYYVLDIIIVFIVGADRPFLRVELLV</sequence>
<dbReference type="EMBL" id="CAKKTJ010000333">
    <property type="protein sequence ID" value="CAH0482366.1"/>
    <property type="molecule type" value="Genomic_DNA"/>
</dbReference>
<evidence type="ECO:0000313" key="1">
    <source>
        <dbReference type="EMBL" id="CAH0482366.1"/>
    </source>
</evidence>
<reference evidence="1" key="1">
    <citation type="submission" date="2021-11" db="EMBL/GenBank/DDBJ databases">
        <authorList>
            <person name="Islam A."/>
            <person name="Islam S."/>
            <person name="Flora M.S."/>
            <person name="Rahman M."/>
            <person name="Ziaur R.M."/>
            <person name="Epstein J.H."/>
            <person name="Hassan M."/>
            <person name="Klassen M."/>
            <person name="Woodard K."/>
            <person name="Webb A."/>
            <person name="Webby R.J."/>
            <person name="El Zowalaty M.E."/>
        </authorList>
    </citation>
    <scope>NUCLEOTIDE SEQUENCE</scope>
    <source>
        <strain evidence="1">Pbs3</strain>
    </source>
</reference>
<comment type="caution">
    <text evidence="1">The sequence shown here is derived from an EMBL/GenBank/DDBJ whole genome shotgun (WGS) entry which is preliminary data.</text>
</comment>
<evidence type="ECO:0000313" key="2">
    <source>
        <dbReference type="Proteomes" id="UP001160483"/>
    </source>
</evidence>
<accession>A0AAU9LR41</accession>
<dbReference type="AlphaFoldDB" id="A0AAU9LR41"/>
<gene>
    <name evidence="1" type="ORF">PBS003_LOCUS8962</name>
</gene>
<dbReference type="Proteomes" id="UP001160483">
    <property type="component" value="Unassembled WGS sequence"/>
</dbReference>
<organism evidence="1 2">
    <name type="scientific">Peronospora belbahrii</name>
    <dbReference type="NCBI Taxonomy" id="622444"/>
    <lineage>
        <taxon>Eukaryota</taxon>
        <taxon>Sar</taxon>
        <taxon>Stramenopiles</taxon>
        <taxon>Oomycota</taxon>
        <taxon>Peronosporomycetes</taxon>
        <taxon>Peronosporales</taxon>
        <taxon>Peronosporaceae</taxon>
        <taxon>Peronospora</taxon>
    </lineage>
</organism>
<proteinExistence type="predicted"/>
<name>A0AAU9LR41_9STRA</name>
<protein>
    <submittedName>
        <fullName evidence="1">Uncharacterized protein</fullName>
    </submittedName>
</protein>